<keyword evidence="3" id="KW-1185">Reference proteome</keyword>
<evidence type="ECO:0000313" key="2">
    <source>
        <dbReference type="EMBL" id="TMS33177.1"/>
    </source>
</evidence>
<reference evidence="2 3" key="1">
    <citation type="journal article" date="2015" name="Genome Biol.">
        <title>Comparative genomics of Steinernema reveals deeply conserved gene regulatory networks.</title>
        <authorList>
            <person name="Dillman A.R."/>
            <person name="Macchietto M."/>
            <person name="Porter C.F."/>
            <person name="Rogers A."/>
            <person name="Williams B."/>
            <person name="Antoshechkin I."/>
            <person name="Lee M.M."/>
            <person name="Goodwin Z."/>
            <person name="Lu X."/>
            <person name="Lewis E.E."/>
            <person name="Goodrich-Blair H."/>
            <person name="Stock S.P."/>
            <person name="Adams B.J."/>
            <person name="Sternberg P.W."/>
            <person name="Mortazavi A."/>
        </authorList>
    </citation>
    <scope>NUCLEOTIDE SEQUENCE [LARGE SCALE GENOMIC DNA]</scope>
    <source>
        <strain evidence="2 3">ALL</strain>
    </source>
</reference>
<accession>A0A4U8UM26</accession>
<comment type="caution">
    <text evidence="2">The sequence shown here is derived from an EMBL/GenBank/DDBJ whole genome shotgun (WGS) entry which is preliminary data.</text>
</comment>
<proteinExistence type="predicted"/>
<dbReference type="EMBL" id="CM016762">
    <property type="protein sequence ID" value="TMS33177.1"/>
    <property type="molecule type" value="Genomic_DNA"/>
</dbReference>
<name>A0A4U8UM26_STECR</name>
<reference evidence="2 3" key="2">
    <citation type="journal article" date="2019" name="G3 (Bethesda)">
        <title>Hybrid Assembly of the Genome of the Entomopathogenic Nematode Steinernema carpocapsae Identifies the X-Chromosome.</title>
        <authorList>
            <person name="Serra L."/>
            <person name="Macchietto M."/>
            <person name="Macias-Munoz A."/>
            <person name="McGill C.J."/>
            <person name="Rodriguez I.M."/>
            <person name="Rodriguez B."/>
            <person name="Murad R."/>
            <person name="Mortazavi A."/>
        </authorList>
    </citation>
    <scope>NUCLEOTIDE SEQUENCE [LARGE SCALE GENOMIC DNA]</scope>
    <source>
        <strain evidence="2 3">ALL</strain>
    </source>
</reference>
<evidence type="ECO:0000313" key="3">
    <source>
        <dbReference type="Proteomes" id="UP000298663"/>
    </source>
</evidence>
<protein>
    <submittedName>
        <fullName evidence="2">Uncharacterized protein</fullName>
    </submittedName>
</protein>
<sequence length="113" mass="13150">MSSLKEVCEGLTDAQKARITAYVTQLVQNRINPLEERIVQLRQERREQEEFQRTLMLDNRSLKEGLDRANATVSVLNARINAANLNEQPRDNVANVENQQEQQDQERMEEDPQ</sequence>
<evidence type="ECO:0000256" key="1">
    <source>
        <dbReference type="SAM" id="MobiDB-lite"/>
    </source>
</evidence>
<organism evidence="2 3">
    <name type="scientific">Steinernema carpocapsae</name>
    <name type="common">Entomopathogenic nematode</name>
    <dbReference type="NCBI Taxonomy" id="34508"/>
    <lineage>
        <taxon>Eukaryota</taxon>
        <taxon>Metazoa</taxon>
        <taxon>Ecdysozoa</taxon>
        <taxon>Nematoda</taxon>
        <taxon>Chromadorea</taxon>
        <taxon>Rhabditida</taxon>
        <taxon>Tylenchina</taxon>
        <taxon>Panagrolaimomorpha</taxon>
        <taxon>Strongyloidoidea</taxon>
        <taxon>Steinernematidae</taxon>
        <taxon>Steinernema</taxon>
    </lineage>
</organism>
<dbReference type="EMBL" id="AZBU02000001">
    <property type="protein sequence ID" value="TMS33177.1"/>
    <property type="molecule type" value="Genomic_DNA"/>
</dbReference>
<gene>
    <name evidence="2" type="ORF">L596_000945</name>
</gene>
<feature type="region of interest" description="Disordered" evidence="1">
    <location>
        <begin position="86"/>
        <end position="113"/>
    </location>
</feature>
<dbReference type="Proteomes" id="UP000298663">
    <property type="component" value="Chromosome X"/>
</dbReference>
<dbReference type="AlphaFoldDB" id="A0A4U8UM26"/>